<feature type="region of interest" description="Disordered" evidence="11">
    <location>
        <begin position="410"/>
        <end position="472"/>
    </location>
</feature>
<dbReference type="Pfam" id="PF22298">
    <property type="entry name" value="Tsr1_G-like"/>
    <property type="match status" value="1"/>
</dbReference>
<feature type="compositionally biased region" description="Acidic residues" evidence="11">
    <location>
        <begin position="411"/>
        <end position="461"/>
    </location>
</feature>
<dbReference type="SUPFAM" id="SSF52540">
    <property type="entry name" value="P-loop containing nucleoside triphosphate hydrolases"/>
    <property type="match status" value="1"/>
</dbReference>
<feature type="compositionally biased region" description="Basic and acidic residues" evidence="11">
    <location>
        <begin position="657"/>
        <end position="668"/>
    </location>
</feature>
<evidence type="ECO:0000256" key="8">
    <source>
        <dbReference type="ARBA" id="ARBA00023242"/>
    </source>
</evidence>
<dbReference type="PANTHER" id="PTHR12858:SF2">
    <property type="entry name" value="RIBOSOME BIOGENESIS PROTEIN BMS1 HOMOLOG"/>
    <property type="match status" value="1"/>
</dbReference>
<dbReference type="SMART" id="SM01362">
    <property type="entry name" value="DUF663"/>
    <property type="match status" value="1"/>
</dbReference>
<dbReference type="InterPro" id="IPR039761">
    <property type="entry name" value="Bms1/Tsr1"/>
</dbReference>
<feature type="region of interest" description="Disordered" evidence="11">
    <location>
        <begin position="1"/>
        <end position="51"/>
    </location>
</feature>
<accession>A0AAF3ESL5</accession>
<dbReference type="AlphaFoldDB" id="A0AAF3ESL5"/>
<feature type="domain" description="Bms1-type G" evidence="12">
    <location>
        <begin position="86"/>
        <end position="251"/>
    </location>
</feature>
<evidence type="ECO:0000256" key="3">
    <source>
        <dbReference type="ARBA" id="ARBA00022553"/>
    </source>
</evidence>
<evidence type="ECO:0000256" key="10">
    <source>
        <dbReference type="ARBA" id="ARBA00061391"/>
    </source>
</evidence>
<dbReference type="InterPro" id="IPR030387">
    <property type="entry name" value="G_Bms1/Tsr1_dom"/>
</dbReference>
<proteinExistence type="inferred from homology"/>
<feature type="region of interest" description="Disordered" evidence="11">
    <location>
        <begin position="593"/>
        <end position="678"/>
    </location>
</feature>
<dbReference type="GO" id="GO:0005524">
    <property type="term" value="F:ATP binding"/>
    <property type="evidence" value="ECO:0007669"/>
    <property type="project" value="UniProtKB-KW"/>
</dbReference>
<organism evidence="13 14">
    <name type="scientific">Mesorhabditis belari</name>
    <dbReference type="NCBI Taxonomy" id="2138241"/>
    <lineage>
        <taxon>Eukaryota</taxon>
        <taxon>Metazoa</taxon>
        <taxon>Ecdysozoa</taxon>
        <taxon>Nematoda</taxon>
        <taxon>Chromadorea</taxon>
        <taxon>Rhabditida</taxon>
        <taxon>Rhabditina</taxon>
        <taxon>Rhabditomorpha</taxon>
        <taxon>Rhabditoidea</taxon>
        <taxon>Rhabditidae</taxon>
        <taxon>Mesorhabditinae</taxon>
        <taxon>Mesorhabditis</taxon>
    </lineage>
</organism>
<keyword evidence="4" id="KW-0547">Nucleotide-binding</keyword>
<evidence type="ECO:0000256" key="6">
    <source>
        <dbReference type="ARBA" id="ARBA00022840"/>
    </source>
</evidence>
<keyword evidence="7" id="KW-0342">GTP-binding</keyword>
<evidence type="ECO:0000313" key="14">
    <source>
        <dbReference type="WBParaSite" id="MBELARI_LOCUS17028"/>
    </source>
</evidence>
<feature type="compositionally biased region" description="Acidic residues" evidence="11">
    <location>
        <begin position="606"/>
        <end position="656"/>
    </location>
</feature>
<keyword evidence="13" id="KW-1185">Reference proteome</keyword>
<dbReference type="Proteomes" id="UP000887575">
    <property type="component" value="Unassembled WGS sequence"/>
</dbReference>
<dbReference type="CDD" id="cd01882">
    <property type="entry name" value="BMS1"/>
    <property type="match status" value="1"/>
</dbReference>
<comment type="similarity">
    <text evidence="10">Belongs to the TRAFAC class translation factor GTPase superfamily. Bms1-like GTPase family. BMS1 subfamily.</text>
</comment>
<evidence type="ECO:0000256" key="11">
    <source>
        <dbReference type="SAM" id="MobiDB-lite"/>
    </source>
</evidence>
<dbReference type="GO" id="GO:0034511">
    <property type="term" value="F:U3 snoRNA binding"/>
    <property type="evidence" value="ECO:0007669"/>
    <property type="project" value="TreeGrafter"/>
</dbReference>
<dbReference type="InterPro" id="IPR027417">
    <property type="entry name" value="P-loop_NTPase"/>
</dbReference>
<dbReference type="GO" id="GO:0003924">
    <property type="term" value="F:GTPase activity"/>
    <property type="evidence" value="ECO:0007669"/>
    <property type="project" value="TreeGrafter"/>
</dbReference>
<feature type="compositionally biased region" description="Basic residues" evidence="11">
    <location>
        <begin position="9"/>
        <end position="30"/>
    </location>
</feature>
<evidence type="ECO:0000256" key="2">
    <source>
        <dbReference type="ARBA" id="ARBA00022517"/>
    </source>
</evidence>
<evidence type="ECO:0000256" key="9">
    <source>
        <dbReference type="ARBA" id="ARBA00049117"/>
    </source>
</evidence>
<keyword evidence="5" id="KW-0378">Hydrolase</keyword>
<feature type="compositionally biased region" description="Basic and acidic residues" evidence="11">
    <location>
        <begin position="593"/>
        <end position="605"/>
    </location>
</feature>
<keyword evidence="3" id="KW-0597">Phosphoprotein</keyword>
<keyword evidence="2" id="KW-0690">Ribosome biogenesis</keyword>
<keyword evidence="6" id="KW-0067">ATP-binding</keyword>
<dbReference type="GO" id="GO:0030686">
    <property type="term" value="C:90S preribosome"/>
    <property type="evidence" value="ECO:0007669"/>
    <property type="project" value="TreeGrafter"/>
</dbReference>
<dbReference type="FunFam" id="3.40.50.300:FF:000105">
    <property type="entry name" value="BMS1 ribosome biogenesis factor"/>
    <property type="match status" value="1"/>
</dbReference>
<evidence type="ECO:0000256" key="7">
    <source>
        <dbReference type="ARBA" id="ARBA00023134"/>
    </source>
</evidence>
<dbReference type="InterPro" id="IPR007034">
    <property type="entry name" value="BMS1_TSR1_C"/>
</dbReference>
<name>A0AAF3ESL5_9BILA</name>
<dbReference type="Pfam" id="PF08142">
    <property type="entry name" value="AARP2CN"/>
    <property type="match status" value="1"/>
</dbReference>
<evidence type="ECO:0000256" key="1">
    <source>
        <dbReference type="ARBA" id="ARBA00004604"/>
    </source>
</evidence>
<dbReference type="InterPro" id="IPR012948">
    <property type="entry name" value="AARP2CN"/>
</dbReference>
<evidence type="ECO:0000256" key="4">
    <source>
        <dbReference type="ARBA" id="ARBA00022741"/>
    </source>
</evidence>
<keyword evidence="8" id="KW-0539">Nucleus</keyword>
<evidence type="ECO:0000313" key="13">
    <source>
        <dbReference type="Proteomes" id="UP000887575"/>
    </source>
</evidence>
<dbReference type="InterPro" id="IPR037875">
    <property type="entry name" value="Bms1_N"/>
</dbReference>
<sequence length="1116" mass="128438">MAPPDGKEKQKRKEHRVHSKGGKVTKKKDREKKDGTSKVAPPEVNRARKGYTFKSANKANRAVRRAADIDEKKKHIPYVDRTSTLPPPIIVAIVGPSKVGKTTLLRGLIKNYVRGALSQIKGPVTIVTNKTRRVTFIEVKNDINHMIDVAKIADLVLLMVDASYGFEMEHFEFLNICQIHGMPRVLGILNHLDCVPKLAKQRKIKKQLKHRFWTEVYQGCKMFYLSKITNEKYLTNDVKNLARFISVMKFRPMPWRDAHPYILCDRFEDITDPEVIKKNDKTDRAICLYGYMRGAQLKEHSAVHVPGIGDLRVASITSLADPCPFPDKTKRRGLNEKEKIIYAPFSGLGGIVYDKDAIYIDTKGAQSFSKNRKRNELVEALENVKVGIDDKMQNVELRLLANSKKAVTNVEDGDVEMDDEEDNDDYSLIDEDEEFDGMSEEDFKSEDDEENESGSDEDDGEELFKKRPTTDQTLVNAINAPDLNLSDVANRAAQLYTPSKTTRINWNKIVYDEDNATKEETQENDELTAGLFTIKRKDKAKTLYSQEDGFCYRQFPSTSTATINNWEDSEQRATISDCFVTGKWDEEAAEKKKLKDELRGAKHGDDDDDDDVWDAFDLDEEGNPLNDDDEDMNESDEDHNDEEEEVDGEAKEDEDSEGKNEDKSENKKDKKKMRLRHLFDPDHDESNEYFNNLKAELEDQAKLNRNAFEGLEDQDREKIEGFRAGVYVRIEFSGIPYEMVEHFDATSPYIIGGLLTGEQNIGVVQVRLKRHRWFDRILKSRDPLIISCGWRRYQTLVIYSMQDHNMRQRFLKYSPEHMHCHATFWGPITSQNTGFLAVQSVADRIKGFRICASGVVLNLDRNHQVVKKLKLIGTPHEIHKKTAFMKGMFTSQIEAAKFEGATIRTVSGIRGEIKKAIPRPPGNVRCTFEDKILMSDIVFLRTWVTVPIPQFYTSVIDHLMTPENKWEGMRTVGKIRHELGLKPETKKDSDYREVERVEFRAPTLKVPKKLEAELPYRLKPKHGPMETKPTKEQSFIAKHTAVILEPEDSKRERLMNMLRTLHKESETKDKVARDAAKEKHRKEVEEFETKRARNIKLHKKAICRRLSKQEQSKKSN</sequence>
<dbReference type="PANTHER" id="PTHR12858">
    <property type="entry name" value="RIBOSOME BIOGENESIS PROTEIN"/>
    <property type="match status" value="1"/>
</dbReference>
<dbReference type="SMART" id="SM00785">
    <property type="entry name" value="AARP2CN"/>
    <property type="match status" value="1"/>
</dbReference>
<comment type="catalytic activity">
    <reaction evidence="9">
        <text>GTP + H2O = GDP + phosphate + H(+)</text>
        <dbReference type="Rhea" id="RHEA:19669"/>
        <dbReference type="ChEBI" id="CHEBI:15377"/>
        <dbReference type="ChEBI" id="CHEBI:15378"/>
        <dbReference type="ChEBI" id="CHEBI:37565"/>
        <dbReference type="ChEBI" id="CHEBI:43474"/>
        <dbReference type="ChEBI" id="CHEBI:58189"/>
    </reaction>
    <physiologicalReaction direction="left-to-right" evidence="9">
        <dbReference type="Rhea" id="RHEA:19670"/>
    </physiologicalReaction>
</comment>
<evidence type="ECO:0000256" key="5">
    <source>
        <dbReference type="ARBA" id="ARBA00022801"/>
    </source>
</evidence>
<feature type="region of interest" description="Disordered" evidence="11">
    <location>
        <begin position="1064"/>
        <end position="1090"/>
    </location>
</feature>
<dbReference type="GO" id="GO:0005654">
    <property type="term" value="C:nucleoplasm"/>
    <property type="evidence" value="ECO:0007669"/>
    <property type="project" value="UniProtKB-ARBA"/>
</dbReference>
<dbReference type="GO" id="GO:0000462">
    <property type="term" value="P:maturation of SSU-rRNA from tricistronic rRNA transcript (SSU-rRNA, 5.8S rRNA, LSU-rRNA)"/>
    <property type="evidence" value="ECO:0007669"/>
    <property type="project" value="TreeGrafter"/>
</dbReference>
<protein>
    <submittedName>
        <fullName evidence="14">Bms1-type G domain-containing protein</fullName>
    </submittedName>
</protein>
<dbReference type="Pfam" id="PF04950">
    <property type="entry name" value="RIBIOP_C"/>
    <property type="match status" value="1"/>
</dbReference>
<dbReference type="GO" id="GO:0000479">
    <property type="term" value="P:endonucleolytic cleavage of tricistronic rRNA transcript (SSU-rRNA, 5.8S rRNA, LSU-rRNA)"/>
    <property type="evidence" value="ECO:0007669"/>
    <property type="project" value="TreeGrafter"/>
</dbReference>
<dbReference type="WBParaSite" id="MBELARI_LOCUS17028">
    <property type="protein sequence ID" value="MBELARI_LOCUS17028"/>
    <property type="gene ID" value="MBELARI_LOCUS17028"/>
</dbReference>
<dbReference type="PROSITE" id="PS51714">
    <property type="entry name" value="G_BMS1"/>
    <property type="match status" value="1"/>
</dbReference>
<evidence type="ECO:0000259" key="12">
    <source>
        <dbReference type="PROSITE" id="PS51714"/>
    </source>
</evidence>
<dbReference type="Gene3D" id="3.40.50.300">
    <property type="entry name" value="P-loop containing nucleotide triphosphate hydrolases"/>
    <property type="match status" value="1"/>
</dbReference>
<reference evidence="14" key="1">
    <citation type="submission" date="2024-02" db="UniProtKB">
        <authorList>
            <consortium name="WormBaseParasite"/>
        </authorList>
    </citation>
    <scope>IDENTIFICATION</scope>
</reference>
<dbReference type="GO" id="GO:0005525">
    <property type="term" value="F:GTP binding"/>
    <property type="evidence" value="ECO:0007669"/>
    <property type="project" value="UniProtKB-KW"/>
</dbReference>
<dbReference type="GO" id="GO:0032040">
    <property type="term" value="C:small-subunit processome"/>
    <property type="evidence" value="ECO:0007669"/>
    <property type="project" value="UniProtKB-ARBA"/>
</dbReference>
<comment type="subcellular location">
    <subcellularLocation>
        <location evidence="1">Nucleus</location>
        <location evidence="1">Nucleolus</location>
    </subcellularLocation>
</comment>